<evidence type="ECO:0000313" key="3">
    <source>
        <dbReference type="Proteomes" id="UP000287224"/>
    </source>
</evidence>
<dbReference type="AlphaFoldDB" id="A0A401Z9A8"/>
<evidence type="ECO:0000256" key="1">
    <source>
        <dbReference type="SAM" id="Phobius"/>
    </source>
</evidence>
<keyword evidence="1" id="KW-0472">Membrane</keyword>
<dbReference type="EMBL" id="BIFQ01000001">
    <property type="protein sequence ID" value="GCE03386.1"/>
    <property type="molecule type" value="Genomic_DNA"/>
</dbReference>
<dbReference type="OrthoDB" id="9786493at2"/>
<protein>
    <submittedName>
        <fullName evidence="2">Uncharacterized protein</fullName>
    </submittedName>
</protein>
<accession>A0A401Z9A8</accession>
<keyword evidence="1" id="KW-0812">Transmembrane</keyword>
<keyword evidence="3" id="KW-1185">Reference proteome</keyword>
<comment type="caution">
    <text evidence="2">The sequence shown here is derived from an EMBL/GenBank/DDBJ whole genome shotgun (WGS) entry which is preliminary data.</text>
</comment>
<dbReference type="Proteomes" id="UP000287224">
    <property type="component" value="Unassembled WGS sequence"/>
</dbReference>
<gene>
    <name evidence="2" type="ORF">KDAU_07150</name>
</gene>
<keyword evidence="1" id="KW-1133">Transmembrane helix</keyword>
<feature type="transmembrane region" description="Helical" evidence="1">
    <location>
        <begin position="12"/>
        <end position="36"/>
    </location>
</feature>
<dbReference type="RefSeq" id="WP_126594672.1">
    <property type="nucleotide sequence ID" value="NZ_BIFQ01000001.1"/>
</dbReference>
<name>A0A401Z9A8_9CHLR</name>
<reference evidence="3" key="1">
    <citation type="submission" date="2018-12" db="EMBL/GenBank/DDBJ databases">
        <title>Tengunoibacter tsumagoiensis gen. nov., sp. nov., Dictyobacter kobayashii sp. nov., D. alpinus sp. nov., and D. joshuensis sp. nov. and description of Dictyobacteraceae fam. nov. within the order Ktedonobacterales isolated from Tengu-no-mugimeshi.</title>
        <authorList>
            <person name="Wang C.M."/>
            <person name="Zheng Y."/>
            <person name="Sakai Y."/>
            <person name="Toyoda A."/>
            <person name="Minakuchi Y."/>
            <person name="Abe K."/>
            <person name="Yokota A."/>
            <person name="Yabe S."/>
        </authorList>
    </citation>
    <scope>NUCLEOTIDE SEQUENCE [LARGE SCALE GENOMIC DNA]</scope>
    <source>
        <strain evidence="3">S-27</strain>
    </source>
</reference>
<organism evidence="2 3">
    <name type="scientific">Dictyobacter aurantiacus</name>
    <dbReference type="NCBI Taxonomy" id="1936993"/>
    <lineage>
        <taxon>Bacteria</taxon>
        <taxon>Bacillati</taxon>
        <taxon>Chloroflexota</taxon>
        <taxon>Ktedonobacteria</taxon>
        <taxon>Ktedonobacterales</taxon>
        <taxon>Dictyobacteraceae</taxon>
        <taxon>Dictyobacter</taxon>
    </lineage>
</organism>
<sequence>MSLGKIGFWYALGAYLFPILIGNIVGGVTLVAVLNYGQVATEASKEDKGKENGEQKAEGQ</sequence>
<proteinExistence type="predicted"/>
<evidence type="ECO:0000313" key="2">
    <source>
        <dbReference type="EMBL" id="GCE03386.1"/>
    </source>
</evidence>